<dbReference type="PIRSF" id="PIRSF002162">
    <property type="entry name" value="Ribosomal_L6"/>
    <property type="match status" value="1"/>
</dbReference>
<dbReference type="InterPro" id="IPR036789">
    <property type="entry name" value="Ribosomal_uL6-like_a/b-dom_sf"/>
</dbReference>
<dbReference type="InterPro" id="IPR020040">
    <property type="entry name" value="Ribosomal_uL6_a/b-dom"/>
</dbReference>
<reference evidence="8" key="1">
    <citation type="submission" date="2022-05" db="EMBL/GenBank/DDBJ databases">
        <title>Impact of host demography and evolutionary history on endosymbiont molecular evolution: a test in carpenter ants (Genus Camponotus) and their Blochmannia endosymbionts.</title>
        <authorList>
            <person name="Manthey J.D."/>
            <person name="Giron J.C."/>
            <person name="Hruska J.P."/>
        </authorList>
    </citation>
    <scope>NUCLEOTIDE SEQUENCE</scope>
    <source>
        <strain evidence="8">C-006</strain>
    </source>
</reference>
<evidence type="ECO:0000256" key="3">
    <source>
        <dbReference type="ARBA" id="ARBA00035454"/>
    </source>
</evidence>
<organism evidence="8 9">
    <name type="scientific">Candidatus Blochmannia ocreatus</name>
    <name type="common">nom. nud.</name>
    <dbReference type="NCBI Taxonomy" id="251538"/>
    <lineage>
        <taxon>Bacteria</taxon>
        <taxon>Pseudomonadati</taxon>
        <taxon>Pseudomonadota</taxon>
        <taxon>Gammaproteobacteria</taxon>
        <taxon>Enterobacterales</taxon>
        <taxon>Enterobacteriaceae</taxon>
        <taxon>ant endosymbionts</taxon>
        <taxon>Candidatus Blochmanniella</taxon>
    </lineage>
</organism>
<dbReference type="NCBIfam" id="TIGR03654">
    <property type="entry name" value="L6_bact"/>
    <property type="match status" value="1"/>
</dbReference>
<protein>
    <recommendedName>
        <fullName evidence="3 4">50S ribosomal protein L6</fullName>
    </recommendedName>
</protein>
<evidence type="ECO:0000256" key="1">
    <source>
        <dbReference type="ARBA" id="ARBA00022980"/>
    </source>
</evidence>
<dbReference type="EMBL" id="CP097762">
    <property type="protein sequence ID" value="URJ25283.1"/>
    <property type="molecule type" value="Genomic_DNA"/>
</dbReference>
<name>A0ABY4SUX1_9ENTR</name>
<dbReference type="RefSeq" id="WP_250223414.1">
    <property type="nucleotide sequence ID" value="NZ_CP097762.1"/>
</dbReference>
<dbReference type="PANTHER" id="PTHR11655:SF14">
    <property type="entry name" value="LARGE RIBOSOMAL SUBUNIT PROTEIN UL6M"/>
    <property type="match status" value="1"/>
</dbReference>
<dbReference type="GO" id="GO:0005840">
    <property type="term" value="C:ribosome"/>
    <property type="evidence" value="ECO:0007669"/>
    <property type="project" value="UniProtKB-KW"/>
</dbReference>
<evidence type="ECO:0000256" key="4">
    <source>
        <dbReference type="NCBIfam" id="TIGR03654"/>
    </source>
</evidence>
<proteinExistence type="inferred from homology"/>
<comment type="similarity">
    <text evidence="5">Belongs to the universal ribosomal protein uL6 family.</text>
</comment>
<sequence length="187" mass="20860">MFYNIKNNTELRTYNIVIPTPNNLTIKLKNCSIFITGVLGTLQHTLNKSVSIKLDEKKNILLCTKQTNYKNKALIGTTRAIINNMIIGVETGFSKTLQLTGIGYRVTIENNIVKLLVGLSHAINYKLPIGIIATCPNTTEITLKGINKQLVGQTAANLRALRPPEPFKGKGIRYSDEIVYNKDTKKR</sequence>
<gene>
    <name evidence="8" type="primary">rplF</name>
    <name evidence="8" type="ORF">M9405_00950</name>
</gene>
<keyword evidence="9" id="KW-1185">Reference proteome</keyword>
<feature type="domain" description="Large ribosomal subunit protein uL6 alpha-beta" evidence="7">
    <location>
        <begin position="21"/>
        <end position="92"/>
    </location>
</feature>
<keyword evidence="1 5" id="KW-0689">Ribosomal protein</keyword>
<keyword evidence="2 5" id="KW-0687">Ribonucleoprotein</keyword>
<accession>A0ABY4SUX1</accession>
<feature type="domain" description="Large ribosomal subunit protein uL6 alpha-beta" evidence="7">
    <location>
        <begin position="101"/>
        <end position="174"/>
    </location>
</feature>
<evidence type="ECO:0000256" key="2">
    <source>
        <dbReference type="ARBA" id="ARBA00023274"/>
    </source>
</evidence>
<dbReference type="PRINTS" id="PR00059">
    <property type="entry name" value="RIBOSOMALL6"/>
</dbReference>
<comment type="function">
    <text evidence="6">This protein binds to the 23S rRNA, and is important in its secondary structure. It is located near the subunit interface in the base of the L7/L12 stalk, and near the tRNA binding site of the peptidyltransferase center.</text>
</comment>
<evidence type="ECO:0000313" key="9">
    <source>
        <dbReference type="Proteomes" id="UP001056834"/>
    </source>
</evidence>
<dbReference type="Pfam" id="PF00347">
    <property type="entry name" value="Ribosomal_L6"/>
    <property type="match status" value="2"/>
</dbReference>
<evidence type="ECO:0000256" key="6">
    <source>
        <dbReference type="RuleBase" id="RU003870"/>
    </source>
</evidence>
<dbReference type="InterPro" id="IPR019906">
    <property type="entry name" value="Ribosomal_uL6_bac-type"/>
</dbReference>
<dbReference type="InterPro" id="IPR000702">
    <property type="entry name" value="Ribosomal_uL6-like"/>
</dbReference>
<dbReference type="Gene3D" id="3.90.930.12">
    <property type="entry name" value="Ribosomal protein L6, alpha-beta domain"/>
    <property type="match status" value="2"/>
</dbReference>
<dbReference type="Proteomes" id="UP001056834">
    <property type="component" value="Chromosome"/>
</dbReference>
<evidence type="ECO:0000259" key="7">
    <source>
        <dbReference type="Pfam" id="PF00347"/>
    </source>
</evidence>
<dbReference type="PANTHER" id="PTHR11655">
    <property type="entry name" value="60S/50S RIBOSOMAL PROTEIN L6/L9"/>
    <property type="match status" value="1"/>
</dbReference>
<keyword evidence="6" id="KW-0699">rRNA-binding</keyword>
<evidence type="ECO:0000256" key="5">
    <source>
        <dbReference type="RuleBase" id="RU003869"/>
    </source>
</evidence>
<dbReference type="SUPFAM" id="SSF56053">
    <property type="entry name" value="Ribosomal protein L6"/>
    <property type="match status" value="2"/>
</dbReference>
<evidence type="ECO:0000313" key="8">
    <source>
        <dbReference type="EMBL" id="URJ25283.1"/>
    </source>
</evidence>
<keyword evidence="6" id="KW-0694">RNA-binding</keyword>